<gene>
    <name evidence="2" type="ORF">K0M31_000762</name>
</gene>
<protein>
    <submittedName>
        <fullName evidence="2">Uncharacterized protein</fullName>
    </submittedName>
</protein>
<sequence>NPPCLVIPKLTLSKRYIVIGDEREREEKGSPTRSVIELWNSGTTSWWVRYLNRIYGKHFARWPPSPGMLVLPPTSGRYFWHAPPGLDRCAPKSTIVLNSCFLMDSRNRHSLLESLKTIAGERVRRLRLNGDSINPPNEEDDRSRKNASFVEKTSGDSVIAERFNQDDFPTF</sequence>
<evidence type="ECO:0000256" key="1">
    <source>
        <dbReference type="SAM" id="MobiDB-lite"/>
    </source>
</evidence>
<proteinExistence type="predicted"/>
<reference evidence="2" key="1">
    <citation type="submission" date="2021-10" db="EMBL/GenBank/DDBJ databases">
        <title>Melipona bicolor Genome sequencing and assembly.</title>
        <authorList>
            <person name="Araujo N.S."/>
            <person name="Arias M.C."/>
        </authorList>
    </citation>
    <scope>NUCLEOTIDE SEQUENCE</scope>
    <source>
        <strain evidence="2">USP_2M_L1-L4_2017</strain>
        <tissue evidence="2">Whole body</tissue>
    </source>
</reference>
<evidence type="ECO:0000313" key="2">
    <source>
        <dbReference type="EMBL" id="KAK1136197.1"/>
    </source>
</evidence>
<dbReference type="Proteomes" id="UP001177670">
    <property type="component" value="Unassembled WGS sequence"/>
</dbReference>
<feature type="region of interest" description="Disordered" evidence="1">
    <location>
        <begin position="129"/>
        <end position="152"/>
    </location>
</feature>
<dbReference type="EMBL" id="JAHYIQ010000001">
    <property type="protein sequence ID" value="KAK1136197.1"/>
    <property type="molecule type" value="Genomic_DNA"/>
</dbReference>
<keyword evidence="3" id="KW-1185">Reference proteome</keyword>
<evidence type="ECO:0000313" key="3">
    <source>
        <dbReference type="Proteomes" id="UP001177670"/>
    </source>
</evidence>
<comment type="caution">
    <text evidence="2">The sequence shown here is derived from an EMBL/GenBank/DDBJ whole genome shotgun (WGS) entry which is preliminary data.</text>
</comment>
<dbReference type="AlphaFoldDB" id="A0AA40GE61"/>
<organism evidence="2 3">
    <name type="scientific">Melipona bicolor</name>
    <dbReference type="NCBI Taxonomy" id="60889"/>
    <lineage>
        <taxon>Eukaryota</taxon>
        <taxon>Metazoa</taxon>
        <taxon>Ecdysozoa</taxon>
        <taxon>Arthropoda</taxon>
        <taxon>Hexapoda</taxon>
        <taxon>Insecta</taxon>
        <taxon>Pterygota</taxon>
        <taxon>Neoptera</taxon>
        <taxon>Endopterygota</taxon>
        <taxon>Hymenoptera</taxon>
        <taxon>Apocrita</taxon>
        <taxon>Aculeata</taxon>
        <taxon>Apoidea</taxon>
        <taxon>Anthophila</taxon>
        <taxon>Apidae</taxon>
        <taxon>Melipona</taxon>
    </lineage>
</organism>
<accession>A0AA40GE61</accession>
<name>A0AA40GE61_9HYME</name>
<feature type="non-terminal residue" evidence="2">
    <location>
        <position position="1"/>
    </location>
</feature>